<name>A0A7X0JGC4_9SPHN</name>
<organism evidence="1 2">
    <name type="scientific">Sphingomonas endophytica</name>
    <dbReference type="NCBI Taxonomy" id="869719"/>
    <lineage>
        <taxon>Bacteria</taxon>
        <taxon>Pseudomonadati</taxon>
        <taxon>Pseudomonadota</taxon>
        <taxon>Alphaproteobacteria</taxon>
        <taxon>Sphingomonadales</taxon>
        <taxon>Sphingomonadaceae</taxon>
        <taxon>Sphingomonas</taxon>
    </lineage>
</organism>
<comment type="caution">
    <text evidence="1">The sequence shown here is derived from an EMBL/GenBank/DDBJ whole genome shotgun (WGS) entry which is preliminary data.</text>
</comment>
<sequence>MKRAVERLRARVVVRLRDVLPDAEVVARDDGVEVGARGLKRRWVEDPSLAWWRQ</sequence>
<accession>A0A7X0JGC4</accession>
<proteinExistence type="predicted"/>
<dbReference type="Proteomes" id="UP000522313">
    <property type="component" value="Unassembled WGS sequence"/>
</dbReference>
<dbReference type="AlphaFoldDB" id="A0A7X0JGC4"/>
<protein>
    <submittedName>
        <fullName evidence="1">Uncharacterized protein</fullName>
    </submittedName>
</protein>
<dbReference type="RefSeq" id="WP_184507645.1">
    <property type="nucleotide sequence ID" value="NZ_JACHBT010000019.1"/>
</dbReference>
<dbReference type="EMBL" id="JACHBT010000019">
    <property type="protein sequence ID" value="MBB6506212.1"/>
    <property type="molecule type" value="Genomic_DNA"/>
</dbReference>
<evidence type="ECO:0000313" key="1">
    <source>
        <dbReference type="EMBL" id="MBB6506212.1"/>
    </source>
</evidence>
<evidence type="ECO:0000313" key="2">
    <source>
        <dbReference type="Proteomes" id="UP000522313"/>
    </source>
</evidence>
<reference evidence="1 2" key="1">
    <citation type="submission" date="2020-08" db="EMBL/GenBank/DDBJ databases">
        <title>The Agave Microbiome: Exploring the role of microbial communities in plant adaptations to desert environments.</title>
        <authorList>
            <person name="Partida-Martinez L.P."/>
        </authorList>
    </citation>
    <scope>NUCLEOTIDE SEQUENCE [LARGE SCALE GENOMIC DNA]</scope>
    <source>
        <strain evidence="1 2">AS3.13</strain>
    </source>
</reference>
<reference evidence="1 2" key="2">
    <citation type="submission" date="2020-08" db="EMBL/GenBank/DDBJ databases">
        <authorList>
            <person name="Partida-Martinez L."/>
            <person name="Huntemann M."/>
            <person name="Clum A."/>
            <person name="Wang J."/>
            <person name="Palaniappan K."/>
            <person name="Ritter S."/>
            <person name="Chen I.-M."/>
            <person name="Stamatis D."/>
            <person name="Reddy T."/>
            <person name="O'Malley R."/>
            <person name="Daum C."/>
            <person name="Shapiro N."/>
            <person name="Ivanova N."/>
            <person name="Kyrpides N."/>
            <person name="Woyke T."/>
        </authorList>
    </citation>
    <scope>NUCLEOTIDE SEQUENCE [LARGE SCALE GENOMIC DNA]</scope>
    <source>
        <strain evidence="1 2">AS3.13</strain>
    </source>
</reference>
<gene>
    <name evidence="1" type="ORF">F4693_003209</name>
</gene>